<evidence type="ECO:0000259" key="8">
    <source>
        <dbReference type="Pfam" id="PF02770"/>
    </source>
</evidence>
<keyword evidence="4 6" id="KW-0274">FAD</keyword>
<organism evidence="10 11">
    <name type="scientific">Sporobacter termitidis DSM 10068</name>
    <dbReference type="NCBI Taxonomy" id="1123282"/>
    <lineage>
        <taxon>Bacteria</taxon>
        <taxon>Bacillati</taxon>
        <taxon>Bacillota</taxon>
        <taxon>Clostridia</taxon>
        <taxon>Eubacteriales</taxon>
        <taxon>Oscillospiraceae</taxon>
        <taxon>Sporobacter</taxon>
    </lineage>
</organism>
<dbReference type="FunFam" id="2.40.110.10:FF:000001">
    <property type="entry name" value="Acyl-CoA dehydrogenase, mitochondrial"/>
    <property type="match status" value="1"/>
</dbReference>
<dbReference type="SUPFAM" id="SSF56645">
    <property type="entry name" value="Acyl-CoA dehydrogenase NM domain-like"/>
    <property type="match status" value="1"/>
</dbReference>
<feature type="domain" description="Acyl-CoA dehydrogenase/oxidase N-terminal" evidence="9">
    <location>
        <begin position="5"/>
        <end position="116"/>
    </location>
</feature>
<dbReference type="PROSITE" id="PS00072">
    <property type="entry name" value="ACYL_COA_DH_1"/>
    <property type="match status" value="1"/>
</dbReference>
<dbReference type="InterPro" id="IPR036250">
    <property type="entry name" value="AcylCo_DH-like_C"/>
</dbReference>
<dbReference type="Pfam" id="PF02770">
    <property type="entry name" value="Acyl-CoA_dh_M"/>
    <property type="match status" value="1"/>
</dbReference>
<evidence type="ECO:0000259" key="9">
    <source>
        <dbReference type="Pfam" id="PF02771"/>
    </source>
</evidence>
<protein>
    <submittedName>
        <fullName evidence="10">Acyl-CoA dehydrogenase</fullName>
    </submittedName>
</protein>
<dbReference type="InterPro" id="IPR006089">
    <property type="entry name" value="Acyl-CoA_DH_CS"/>
</dbReference>
<dbReference type="SUPFAM" id="SSF47203">
    <property type="entry name" value="Acyl-CoA dehydrogenase C-terminal domain-like"/>
    <property type="match status" value="1"/>
</dbReference>
<evidence type="ECO:0000256" key="1">
    <source>
        <dbReference type="ARBA" id="ARBA00001974"/>
    </source>
</evidence>
<dbReference type="InterPro" id="IPR046373">
    <property type="entry name" value="Acyl-CoA_Oxase/DH_mid-dom_sf"/>
</dbReference>
<dbReference type="InterPro" id="IPR013786">
    <property type="entry name" value="AcylCoA_DH/ox_N"/>
</dbReference>
<dbReference type="InterPro" id="IPR009100">
    <property type="entry name" value="AcylCoA_DH/oxidase_NM_dom_sf"/>
</dbReference>
<evidence type="ECO:0000256" key="3">
    <source>
        <dbReference type="ARBA" id="ARBA00022630"/>
    </source>
</evidence>
<evidence type="ECO:0000259" key="7">
    <source>
        <dbReference type="Pfam" id="PF00441"/>
    </source>
</evidence>
<dbReference type="STRING" id="1123282.SAMN02745823_00523"/>
<dbReference type="Proteomes" id="UP000183995">
    <property type="component" value="Unassembled WGS sequence"/>
</dbReference>
<dbReference type="AlphaFoldDB" id="A0A1M5UH73"/>
<evidence type="ECO:0000256" key="4">
    <source>
        <dbReference type="ARBA" id="ARBA00022827"/>
    </source>
</evidence>
<dbReference type="RefSeq" id="WP_073076058.1">
    <property type="nucleotide sequence ID" value="NZ_FQXV01000001.1"/>
</dbReference>
<dbReference type="Pfam" id="PF02771">
    <property type="entry name" value="Acyl-CoA_dh_N"/>
    <property type="match status" value="1"/>
</dbReference>
<evidence type="ECO:0000256" key="5">
    <source>
        <dbReference type="ARBA" id="ARBA00023002"/>
    </source>
</evidence>
<feature type="domain" description="Acyl-CoA dehydrogenase/oxidase C-terminal" evidence="7">
    <location>
        <begin position="227"/>
        <end position="373"/>
    </location>
</feature>
<keyword evidence="11" id="KW-1185">Reference proteome</keyword>
<accession>A0A1M5UH73</accession>
<evidence type="ECO:0000256" key="2">
    <source>
        <dbReference type="ARBA" id="ARBA00009347"/>
    </source>
</evidence>
<dbReference type="FunFam" id="1.10.540.10:FF:000002">
    <property type="entry name" value="Acyl-CoA dehydrogenase FadE19"/>
    <property type="match status" value="1"/>
</dbReference>
<keyword evidence="5 6" id="KW-0560">Oxidoreductase</keyword>
<evidence type="ECO:0000313" key="11">
    <source>
        <dbReference type="Proteomes" id="UP000183995"/>
    </source>
</evidence>
<dbReference type="FunFam" id="1.20.140.10:FF:000004">
    <property type="entry name" value="Acyl-CoA dehydrogenase FadE25"/>
    <property type="match status" value="1"/>
</dbReference>
<sequence>MFFNDDHNDIRALAREFAEKELAPIANEIDQNDEVPQRIYDLMAEMGFFGLKIPEEYGGLGLDTRSYVCVMEEICKKSIAASLVMSSCNSLSTAPMLLAGTEEQKQKYIPKIASGEEFMAFGLTEPGAGSDAASMTTRAVEDGDSYILNGRKCFITGAPFAQNTVIFAKTSPEKGAKGITSFIVDMSLPGVSVGKHEDKMGLRGVATSDVVLEDVRVPKDCILGEIDRGFITAMKTLNTGRIGVSCQGIGVAQGAMDEAVPYMKERKQFGQRLADFQGLRFLMADCEARLNAARLSVYNAAYMMDMKEDATKAASMAKYFATETGLDIVSKCLQMFGGYGYVKEYPIERMYRDARVLTIFEGTSQVQQIVIAGELFGR</sequence>
<dbReference type="GO" id="GO:0003995">
    <property type="term" value="F:acyl-CoA dehydrogenase activity"/>
    <property type="evidence" value="ECO:0007669"/>
    <property type="project" value="InterPro"/>
</dbReference>
<dbReference type="InterPro" id="IPR006091">
    <property type="entry name" value="Acyl-CoA_Oxase/DH_mid-dom"/>
</dbReference>
<dbReference type="PIRSF" id="PIRSF016578">
    <property type="entry name" value="HsaA"/>
    <property type="match status" value="1"/>
</dbReference>
<dbReference type="OrthoDB" id="9802447at2"/>
<dbReference type="Gene3D" id="1.20.140.10">
    <property type="entry name" value="Butyryl-CoA Dehydrogenase, subunit A, domain 3"/>
    <property type="match status" value="1"/>
</dbReference>
<evidence type="ECO:0000256" key="6">
    <source>
        <dbReference type="RuleBase" id="RU362125"/>
    </source>
</evidence>
<dbReference type="InterPro" id="IPR009075">
    <property type="entry name" value="AcylCo_DH/oxidase_C"/>
</dbReference>
<proteinExistence type="inferred from homology"/>
<keyword evidence="3 6" id="KW-0285">Flavoprotein</keyword>
<dbReference type="Pfam" id="PF00441">
    <property type="entry name" value="Acyl-CoA_dh_1"/>
    <property type="match status" value="1"/>
</dbReference>
<dbReference type="EMBL" id="FQXV01000001">
    <property type="protein sequence ID" value="SHH62364.1"/>
    <property type="molecule type" value="Genomic_DNA"/>
</dbReference>
<reference evidence="10 11" key="1">
    <citation type="submission" date="2016-11" db="EMBL/GenBank/DDBJ databases">
        <authorList>
            <person name="Jaros S."/>
            <person name="Januszkiewicz K."/>
            <person name="Wedrychowicz H."/>
        </authorList>
    </citation>
    <scope>NUCLEOTIDE SEQUENCE [LARGE SCALE GENOMIC DNA]</scope>
    <source>
        <strain evidence="10 11">DSM 10068</strain>
    </source>
</reference>
<evidence type="ECO:0000313" key="10">
    <source>
        <dbReference type="EMBL" id="SHH62364.1"/>
    </source>
</evidence>
<dbReference type="PROSITE" id="PS00073">
    <property type="entry name" value="ACYL_COA_DH_2"/>
    <property type="match status" value="1"/>
</dbReference>
<gene>
    <name evidence="10" type="ORF">SAMN02745823_00523</name>
</gene>
<feature type="domain" description="Acyl-CoA oxidase/dehydrogenase middle" evidence="8">
    <location>
        <begin position="120"/>
        <end position="215"/>
    </location>
</feature>
<comment type="similarity">
    <text evidence="2 6">Belongs to the acyl-CoA dehydrogenase family.</text>
</comment>
<dbReference type="Gene3D" id="2.40.110.10">
    <property type="entry name" value="Butyryl-CoA Dehydrogenase, subunit A, domain 2"/>
    <property type="match status" value="1"/>
</dbReference>
<dbReference type="Gene3D" id="1.10.540.10">
    <property type="entry name" value="Acyl-CoA dehydrogenase/oxidase, N-terminal domain"/>
    <property type="match status" value="1"/>
</dbReference>
<dbReference type="InterPro" id="IPR037069">
    <property type="entry name" value="AcylCoA_DH/ox_N_sf"/>
</dbReference>
<comment type="cofactor">
    <cofactor evidence="1 6">
        <name>FAD</name>
        <dbReference type="ChEBI" id="CHEBI:57692"/>
    </cofactor>
</comment>
<dbReference type="GO" id="GO:0050660">
    <property type="term" value="F:flavin adenine dinucleotide binding"/>
    <property type="evidence" value="ECO:0007669"/>
    <property type="project" value="InterPro"/>
</dbReference>
<dbReference type="PANTHER" id="PTHR43884">
    <property type="entry name" value="ACYL-COA DEHYDROGENASE"/>
    <property type="match status" value="1"/>
</dbReference>
<dbReference type="PANTHER" id="PTHR43884:SF12">
    <property type="entry name" value="ISOVALERYL-COA DEHYDROGENASE, MITOCHONDRIAL-RELATED"/>
    <property type="match status" value="1"/>
</dbReference>
<name>A0A1M5UH73_9FIRM</name>